<reference evidence="1 2" key="1">
    <citation type="submission" date="2021-06" db="EMBL/GenBank/DDBJ databases">
        <authorList>
            <person name="Palmer J.M."/>
        </authorList>
    </citation>
    <scope>NUCLEOTIDE SEQUENCE [LARGE SCALE GENOMIC DNA]</scope>
    <source>
        <strain evidence="1 2">XC_2019</strain>
        <tissue evidence="1">Muscle</tissue>
    </source>
</reference>
<gene>
    <name evidence="1" type="ORF">XENOCAPTIV_024124</name>
</gene>
<name>A0ABV0Q6V2_9TELE</name>
<organism evidence="1 2">
    <name type="scientific">Xenoophorus captivus</name>
    <dbReference type="NCBI Taxonomy" id="1517983"/>
    <lineage>
        <taxon>Eukaryota</taxon>
        <taxon>Metazoa</taxon>
        <taxon>Chordata</taxon>
        <taxon>Craniata</taxon>
        <taxon>Vertebrata</taxon>
        <taxon>Euteleostomi</taxon>
        <taxon>Actinopterygii</taxon>
        <taxon>Neopterygii</taxon>
        <taxon>Teleostei</taxon>
        <taxon>Neoteleostei</taxon>
        <taxon>Acanthomorphata</taxon>
        <taxon>Ovalentaria</taxon>
        <taxon>Atherinomorphae</taxon>
        <taxon>Cyprinodontiformes</taxon>
        <taxon>Goodeidae</taxon>
        <taxon>Xenoophorus</taxon>
    </lineage>
</organism>
<dbReference type="EMBL" id="JAHRIN010000555">
    <property type="protein sequence ID" value="MEQ2191226.1"/>
    <property type="molecule type" value="Genomic_DNA"/>
</dbReference>
<keyword evidence="2" id="KW-1185">Reference proteome</keyword>
<proteinExistence type="predicted"/>
<comment type="caution">
    <text evidence="1">The sequence shown here is derived from an EMBL/GenBank/DDBJ whole genome shotgun (WGS) entry which is preliminary data.</text>
</comment>
<evidence type="ECO:0000313" key="1">
    <source>
        <dbReference type="EMBL" id="MEQ2191226.1"/>
    </source>
</evidence>
<sequence>MNRNNSDRSRENREVTQTFNLTQADHDKCVEKLTISHNICNSTKVVIFCIKPPVSHIVVEEFLLILLCNTASVFILRLRALQPLIMNKNGYSVDDKEISK</sequence>
<protein>
    <submittedName>
        <fullName evidence="1">Uncharacterized protein</fullName>
    </submittedName>
</protein>
<dbReference type="Proteomes" id="UP001434883">
    <property type="component" value="Unassembled WGS sequence"/>
</dbReference>
<accession>A0ABV0Q6V2</accession>
<evidence type="ECO:0000313" key="2">
    <source>
        <dbReference type="Proteomes" id="UP001434883"/>
    </source>
</evidence>